<dbReference type="PANTHER" id="PTHR38030:SF2">
    <property type="entry name" value="PROTOPORPHYRINOGEN IX DEHYDROGENASE [QUINONE]"/>
    <property type="match status" value="1"/>
</dbReference>
<dbReference type="SUPFAM" id="SSF52218">
    <property type="entry name" value="Flavoproteins"/>
    <property type="match status" value="1"/>
</dbReference>
<dbReference type="GO" id="GO:0070819">
    <property type="term" value="F:menaquinone-dependent protoporphyrinogen oxidase activity"/>
    <property type="evidence" value="ECO:0007669"/>
    <property type="project" value="TreeGrafter"/>
</dbReference>
<dbReference type="InterPro" id="IPR052200">
    <property type="entry name" value="Protoporphyrinogen_IX_DH"/>
</dbReference>
<evidence type="ECO:0000313" key="3">
    <source>
        <dbReference type="Proteomes" id="UP001320159"/>
    </source>
</evidence>
<feature type="domain" description="Flavodoxin-like" evidence="1">
    <location>
        <begin position="4"/>
        <end position="146"/>
    </location>
</feature>
<reference evidence="2 3" key="1">
    <citation type="submission" date="2017-11" db="EMBL/GenBank/DDBJ databases">
        <title>Isolation and Characterization of Family Methanocellaceae Species from Potential Methane Hydrate Area Offshore Southwestern Taiwan.</title>
        <authorList>
            <person name="Zhang W.-L."/>
            <person name="Chen W.-C."/>
            <person name="Lai M.-C."/>
            <person name="Chen S.-C."/>
        </authorList>
    </citation>
    <scope>NUCLEOTIDE SEQUENCE [LARGE SCALE GENOMIC DNA]</scope>
    <source>
        <strain evidence="2 3">CWC-04</strain>
    </source>
</reference>
<dbReference type="Pfam" id="PF12724">
    <property type="entry name" value="Flavodoxin_5"/>
    <property type="match status" value="1"/>
</dbReference>
<dbReference type="GO" id="GO:0006783">
    <property type="term" value="P:heme biosynthetic process"/>
    <property type="evidence" value="ECO:0007669"/>
    <property type="project" value="TreeGrafter"/>
</dbReference>
<dbReference type="InterPro" id="IPR008254">
    <property type="entry name" value="Flavodoxin/NO_synth"/>
</dbReference>
<keyword evidence="3" id="KW-1185">Reference proteome</keyword>
<dbReference type="PROSITE" id="PS50902">
    <property type="entry name" value="FLAVODOXIN_LIKE"/>
    <property type="match status" value="1"/>
</dbReference>
<sequence length="148" mass="16133">MKTLILCESVHHNNTAKVAAEIASVIGAEVLKPSEADVRTLEGYDLIGFGSGIFMGKMHKNLVVFVEKMPALNKKAFVFSTSGSGEYKYHDAMKKMLADKGLRVTGEFVCKGWDTVGPLKLVGGINKDRPNEGDLKSAREFAEKLKAN</sequence>
<dbReference type="RefSeq" id="WP_230739923.1">
    <property type="nucleotide sequence ID" value="NZ_PGCK01000001.1"/>
</dbReference>
<dbReference type="EMBL" id="PGCK01000001">
    <property type="protein sequence ID" value="MCD1293730.1"/>
    <property type="molecule type" value="Genomic_DNA"/>
</dbReference>
<proteinExistence type="predicted"/>
<name>A0AAP2W409_9EURY</name>
<dbReference type="GO" id="GO:0010181">
    <property type="term" value="F:FMN binding"/>
    <property type="evidence" value="ECO:0007669"/>
    <property type="project" value="InterPro"/>
</dbReference>
<dbReference type="InterPro" id="IPR026816">
    <property type="entry name" value="Flavodoxin_dom"/>
</dbReference>
<organism evidence="2 3">
    <name type="scientific">Methanooceanicella nereidis</name>
    <dbReference type="NCBI Taxonomy" id="2052831"/>
    <lineage>
        <taxon>Archaea</taxon>
        <taxon>Methanobacteriati</taxon>
        <taxon>Methanobacteriota</taxon>
        <taxon>Stenosarchaea group</taxon>
        <taxon>Methanomicrobia</taxon>
        <taxon>Methanocellales</taxon>
        <taxon>Methanocellaceae</taxon>
        <taxon>Methanooceanicella</taxon>
    </lineage>
</organism>
<protein>
    <submittedName>
        <fullName evidence="2">Flavodoxin</fullName>
    </submittedName>
</protein>
<gene>
    <name evidence="2" type="ORF">CUJ83_01805</name>
</gene>
<dbReference type="Proteomes" id="UP001320159">
    <property type="component" value="Unassembled WGS sequence"/>
</dbReference>
<accession>A0AAP2W409</accession>
<evidence type="ECO:0000313" key="2">
    <source>
        <dbReference type="EMBL" id="MCD1293730.1"/>
    </source>
</evidence>
<dbReference type="PANTHER" id="PTHR38030">
    <property type="entry name" value="PROTOPORPHYRINOGEN IX DEHYDROGENASE [MENAQUINONE]"/>
    <property type="match status" value="1"/>
</dbReference>
<comment type="caution">
    <text evidence="2">The sequence shown here is derived from an EMBL/GenBank/DDBJ whole genome shotgun (WGS) entry which is preliminary data.</text>
</comment>
<dbReference type="Gene3D" id="3.40.50.360">
    <property type="match status" value="1"/>
</dbReference>
<evidence type="ECO:0000259" key="1">
    <source>
        <dbReference type="PROSITE" id="PS50902"/>
    </source>
</evidence>
<dbReference type="AlphaFoldDB" id="A0AAP2W409"/>
<dbReference type="InterPro" id="IPR029039">
    <property type="entry name" value="Flavoprotein-like_sf"/>
</dbReference>